<evidence type="ECO:0000313" key="3">
    <source>
        <dbReference type="Proteomes" id="UP000463388"/>
    </source>
</evidence>
<dbReference type="EMBL" id="WSRR01000021">
    <property type="protein sequence ID" value="MVX61472.1"/>
    <property type="molecule type" value="Genomic_DNA"/>
</dbReference>
<evidence type="ECO:0000313" key="2">
    <source>
        <dbReference type="EMBL" id="MVX61472.1"/>
    </source>
</evidence>
<gene>
    <name evidence="2" type="ORF">GKZ27_08400</name>
</gene>
<protein>
    <recommendedName>
        <fullName evidence="4">PRC-barrel domain-containing protein</fullName>
    </recommendedName>
</protein>
<evidence type="ECO:0008006" key="4">
    <source>
        <dbReference type="Google" id="ProtNLM"/>
    </source>
</evidence>
<name>A0A6N8JPF1_9ACTN</name>
<dbReference type="Proteomes" id="UP000463388">
    <property type="component" value="Unassembled WGS sequence"/>
</dbReference>
<reference evidence="2 3" key="1">
    <citation type="submission" date="2019-12" db="EMBL/GenBank/DDBJ databases">
        <title>Microbes associate with the intestines of laboratory mice.</title>
        <authorList>
            <person name="Navarre W."/>
            <person name="Wong E."/>
        </authorList>
    </citation>
    <scope>NUCLEOTIDE SEQUENCE [LARGE SCALE GENOMIC DNA]</scope>
    <source>
        <strain evidence="2 3">NM66_B29</strain>
    </source>
</reference>
<dbReference type="AlphaFoldDB" id="A0A6N8JPF1"/>
<dbReference type="RefSeq" id="WP_160346671.1">
    <property type="nucleotide sequence ID" value="NZ_WSRR01000021.1"/>
</dbReference>
<evidence type="ECO:0000256" key="1">
    <source>
        <dbReference type="SAM" id="Coils"/>
    </source>
</evidence>
<dbReference type="OrthoDB" id="3173887at2"/>
<feature type="coiled-coil region" evidence="1">
    <location>
        <begin position="172"/>
        <end position="215"/>
    </location>
</feature>
<accession>A0A6N8JPF1</accession>
<comment type="caution">
    <text evidence="2">The sequence shown here is derived from an EMBL/GenBank/DDBJ whole genome shotgun (WGS) entry which is preliminary data.</text>
</comment>
<proteinExistence type="predicted"/>
<sequence>METNESILVRDVVGLDDRRVIGKMRELRVDCDTLAVSHYVVASATTTAPLALPFGQALSVGDTFVTIQSRENFLPASSTEAQALIAGGFKLVGVEAYSRTGDKLGAVASYEFDPVYGTVTSLKLADGTVFAADTFVFFAPEFVFVDNGAKTAAELRATPVVAEETVVEIVEAPEVEETVAEAEEEAAEEAVEEAVEEAIEEAAEAEAEAVAEEELEAPELSDEDAQLVELLVGATLVDDVTSEDGAFALKKDTVLTRAMVYDAISHDALLLLTLGADI</sequence>
<keyword evidence="3" id="KW-1185">Reference proteome</keyword>
<organism evidence="2 3">
    <name type="scientific">Adlercreutzia mucosicola</name>
    <dbReference type="NCBI Taxonomy" id="580026"/>
    <lineage>
        <taxon>Bacteria</taxon>
        <taxon>Bacillati</taxon>
        <taxon>Actinomycetota</taxon>
        <taxon>Coriobacteriia</taxon>
        <taxon>Eggerthellales</taxon>
        <taxon>Eggerthellaceae</taxon>
        <taxon>Adlercreutzia</taxon>
    </lineage>
</organism>
<keyword evidence="1" id="KW-0175">Coiled coil</keyword>